<accession>A0ACB9JUQ2</accession>
<reference evidence="2" key="1">
    <citation type="journal article" date="2022" name="Mol. Ecol. Resour.">
        <title>The genomes of chicory, endive, great burdock and yacon provide insights into Asteraceae palaeo-polyploidization history and plant inulin production.</title>
        <authorList>
            <person name="Fan W."/>
            <person name="Wang S."/>
            <person name="Wang H."/>
            <person name="Wang A."/>
            <person name="Jiang F."/>
            <person name="Liu H."/>
            <person name="Zhao H."/>
            <person name="Xu D."/>
            <person name="Zhang Y."/>
        </authorList>
    </citation>
    <scope>NUCLEOTIDE SEQUENCE [LARGE SCALE GENOMIC DNA]</scope>
    <source>
        <strain evidence="2">cv. Yunnan</strain>
    </source>
</reference>
<sequence>MQIYVYIYIILHLLTRLVFFSLSMSRVYPQTPSSDPSSSSSDLTSKLESFTIWMKSLVFNTSGCTVYNSKGEIVYRVDNYDDKCCQEVYLMDIRGKVLVSLLQKKLRLFGCWDGYKWDDCSLEKQLWFRVRKHRSIRVSLCDDISRSGCTYKIVKMDGKLGFKIVDGDEQEGALVAEIKQKQTSTGINFGNDVFTLTIQPHVDQSLIMAIVMVYGLIHNQI</sequence>
<proteinExistence type="predicted"/>
<evidence type="ECO:0000313" key="1">
    <source>
        <dbReference type="EMBL" id="KAI3823639.1"/>
    </source>
</evidence>
<protein>
    <submittedName>
        <fullName evidence="1">Uncharacterized protein</fullName>
    </submittedName>
</protein>
<organism evidence="1 2">
    <name type="scientific">Smallanthus sonchifolius</name>
    <dbReference type="NCBI Taxonomy" id="185202"/>
    <lineage>
        <taxon>Eukaryota</taxon>
        <taxon>Viridiplantae</taxon>
        <taxon>Streptophyta</taxon>
        <taxon>Embryophyta</taxon>
        <taxon>Tracheophyta</taxon>
        <taxon>Spermatophyta</taxon>
        <taxon>Magnoliopsida</taxon>
        <taxon>eudicotyledons</taxon>
        <taxon>Gunneridae</taxon>
        <taxon>Pentapetalae</taxon>
        <taxon>asterids</taxon>
        <taxon>campanulids</taxon>
        <taxon>Asterales</taxon>
        <taxon>Asteraceae</taxon>
        <taxon>Asteroideae</taxon>
        <taxon>Heliantheae alliance</taxon>
        <taxon>Millerieae</taxon>
        <taxon>Smallanthus</taxon>
    </lineage>
</organism>
<name>A0ACB9JUQ2_9ASTR</name>
<reference evidence="1 2" key="2">
    <citation type="journal article" date="2022" name="Mol. Ecol. Resour.">
        <title>The genomes of chicory, endive, great burdock and yacon provide insights into Asteraceae paleo-polyploidization history and plant inulin production.</title>
        <authorList>
            <person name="Fan W."/>
            <person name="Wang S."/>
            <person name="Wang H."/>
            <person name="Wang A."/>
            <person name="Jiang F."/>
            <person name="Liu H."/>
            <person name="Zhao H."/>
            <person name="Xu D."/>
            <person name="Zhang Y."/>
        </authorList>
    </citation>
    <scope>NUCLEOTIDE SEQUENCE [LARGE SCALE GENOMIC DNA]</scope>
    <source>
        <strain evidence="2">cv. Yunnan</strain>
        <tissue evidence="1">Leaves</tissue>
    </source>
</reference>
<dbReference type="EMBL" id="CM042019">
    <property type="protein sequence ID" value="KAI3823639.1"/>
    <property type="molecule type" value="Genomic_DNA"/>
</dbReference>
<dbReference type="Proteomes" id="UP001056120">
    <property type="component" value="Linkage Group LG02"/>
</dbReference>
<gene>
    <name evidence="1" type="ORF">L1987_05079</name>
</gene>
<keyword evidence="2" id="KW-1185">Reference proteome</keyword>
<comment type="caution">
    <text evidence="1">The sequence shown here is derived from an EMBL/GenBank/DDBJ whole genome shotgun (WGS) entry which is preliminary data.</text>
</comment>
<evidence type="ECO:0000313" key="2">
    <source>
        <dbReference type="Proteomes" id="UP001056120"/>
    </source>
</evidence>